<keyword evidence="9" id="KW-1185">Reference proteome</keyword>
<evidence type="ECO:0000313" key="8">
    <source>
        <dbReference type="EMBL" id="KAH7328753.1"/>
    </source>
</evidence>
<dbReference type="InterPro" id="IPR012951">
    <property type="entry name" value="BBE"/>
</dbReference>
<keyword evidence="5" id="KW-0560">Oxidoreductase</keyword>
<keyword evidence="6" id="KW-0732">Signal</keyword>
<dbReference type="GO" id="GO:0071949">
    <property type="term" value="F:FAD binding"/>
    <property type="evidence" value="ECO:0007669"/>
    <property type="project" value="InterPro"/>
</dbReference>
<feature type="signal peptide" evidence="6">
    <location>
        <begin position="1"/>
        <end position="18"/>
    </location>
</feature>
<evidence type="ECO:0000256" key="2">
    <source>
        <dbReference type="ARBA" id="ARBA00005466"/>
    </source>
</evidence>
<evidence type="ECO:0000256" key="3">
    <source>
        <dbReference type="ARBA" id="ARBA00022630"/>
    </source>
</evidence>
<dbReference type="EMBL" id="JAGPNK010000001">
    <property type="protein sequence ID" value="KAH7328753.1"/>
    <property type="molecule type" value="Genomic_DNA"/>
</dbReference>
<reference evidence="8" key="1">
    <citation type="journal article" date="2021" name="Nat. Commun.">
        <title>Genetic determinants of endophytism in the Arabidopsis root mycobiome.</title>
        <authorList>
            <person name="Mesny F."/>
            <person name="Miyauchi S."/>
            <person name="Thiergart T."/>
            <person name="Pickel B."/>
            <person name="Atanasova L."/>
            <person name="Karlsson M."/>
            <person name="Huettel B."/>
            <person name="Barry K.W."/>
            <person name="Haridas S."/>
            <person name="Chen C."/>
            <person name="Bauer D."/>
            <person name="Andreopoulos W."/>
            <person name="Pangilinan J."/>
            <person name="LaButti K."/>
            <person name="Riley R."/>
            <person name="Lipzen A."/>
            <person name="Clum A."/>
            <person name="Drula E."/>
            <person name="Henrissat B."/>
            <person name="Kohler A."/>
            <person name="Grigoriev I.V."/>
            <person name="Martin F.M."/>
            <person name="Hacquard S."/>
        </authorList>
    </citation>
    <scope>NUCLEOTIDE SEQUENCE</scope>
    <source>
        <strain evidence="8">MPI-CAGE-CH-0235</strain>
    </source>
</reference>
<accession>A0A8K0WWK4</accession>
<dbReference type="InterPro" id="IPR006094">
    <property type="entry name" value="Oxid_FAD_bind_N"/>
</dbReference>
<evidence type="ECO:0000256" key="5">
    <source>
        <dbReference type="ARBA" id="ARBA00023002"/>
    </source>
</evidence>
<dbReference type="InterPro" id="IPR036318">
    <property type="entry name" value="FAD-bd_PCMH-like_sf"/>
</dbReference>
<dbReference type="InterPro" id="IPR050416">
    <property type="entry name" value="FAD-linked_Oxidoreductase"/>
</dbReference>
<organism evidence="8 9">
    <name type="scientific">Stachybotrys elegans</name>
    <dbReference type="NCBI Taxonomy" id="80388"/>
    <lineage>
        <taxon>Eukaryota</taxon>
        <taxon>Fungi</taxon>
        <taxon>Dikarya</taxon>
        <taxon>Ascomycota</taxon>
        <taxon>Pezizomycotina</taxon>
        <taxon>Sordariomycetes</taxon>
        <taxon>Hypocreomycetidae</taxon>
        <taxon>Hypocreales</taxon>
        <taxon>Stachybotryaceae</taxon>
        <taxon>Stachybotrys</taxon>
    </lineage>
</organism>
<keyword evidence="3" id="KW-0285">Flavoprotein</keyword>
<dbReference type="Pfam" id="PF01565">
    <property type="entry name" value="FAD_binding_4"/>
    <property type="match status" value="1"/>
</dbReference>
<dbReference type="Pfam" id="PF08031">
    <property type="entry name" value="BBE"/>
    <property type="match status" value="1"/>
</dbReference>
<feature type="chain" id="PRO_5035470419" description="FAD-binding PCMH-type domain-containing protein" evidence="6">
    <location>
        <begin position="19"/>
        <end position="572"/>
    </location>
</feature>
<feature type="domain" description="FAD-binding PCMH-type" evidence="7">
    <location>
        <begin position="122"/>
        <end position="303"/>
    </location>
</feature>
<protein>
    <recommendedName>
        <fullName evidence="7">FAD-binding PCMH-type domain-containing protein</fullName>
    </recommendedName>
</protein>
<gene>
    <name evidence="8" type="ORF">B0I35DRAFT_418225</name>
</gene>
<evidence type="ECO:0000313" key="9">
    <source>
        <dbReference type="Proteomes" id="UP000813444"/>
    </source>
</evidence>
<comment type="similarity">
    <text evidence="2">Belongs to the oxygen-dependent FAD-linked oxidoreductase family.</text>
</comment>
<proteinExistence type="inferred from homology"/>
<dbReference type="AlphaFoldDB" id="A0A8K0WWK4"/>
<dbReference type="InterPro" id="IPR016166">
    <property type="entry name" value="FAD-bd_PCMH"/>
</dbReference>
<dbReference type="OrthoDB" id="9983560at2759"/>
<dbReference type="Proteomes" id="UP000813444">
    <property type="component" value="Unassembled WGS sequence"/>
</dbReference>
<comment type="caution">
    <text evidence="8">The sequence shown here is derived from an EMBL/GenBank/DDBJ whole genome shotgun (WGS) entry which is preliminary data.</text>
</comment>
<comment type="cofactor">
    <cofactor evidence="1">
        <name>FAD</name>
        <dbReference type="ChEBI" id="CHEBI:57692"/>
    </cofactor>
</comment>
<dbReference type="PROSITE" id="PS51387">
    <property type="entry name" value="FAD_PCMH"/>
    <property type="match status" value="1"/>
</dbReference>
<dbReference type="InterPro" id="IPR016169">
    <property type="entry name" value="FAD-bd_PCMH_sub2"/>
</dbReference>
<evidence type="ECO:0000256" key="4">
    <source>
        <dbReference type="ARBA" id="ARBA00022827"/>
    </source>
</evidence>
<keyword evidence="4" id="KW-0274">FAD</keyword>
<sequence length="572" mass="60938">MMLVQAALLIVLAASAHAAAPYCLAGDDCFPSPAEFEQLEETLQGNLIRSQPYGAPCYAATYDADACLNLVNTVRTFGFREEEAAAVMYVNNEITPNGSGCPVPMAPADGSAPPAIDGECVLGNMAAYVVNATSADDVQVAVRFAAEHNLRLRIKNSGHDYTARSTGEGAFTIWTRHMDDVLLVEDFVPEGGDGPGVDVFSAGPGLNAQGVIDFGGANARLGVTGYPPSVGAVGGYLLGGGMGPLAPLFGMAVDNVQQFEVVTADGEKRIVNEYINPDLFWALRGGGGAFAAVTRAWIRVYPALAAVNTVTGTLVCTNTSSYEGMVDALVDLQVPLRTHNHTGIWQLGGSTRSLLLIDILPLQDGAEIPDLEASMELLEPLTTAPGCSASFRPAQFLGNESYVDAYYNAIWATAQLGSNPGRNIVDASRLVSYDMMLDPGKVSEIKDLIKNNNPSVPFIWQNNCGGAMTRIAPDATSVNPTWREAMSWVVLPVTGPWSGLTTEQGELLADANRRLQEVFGSPSYYNEQSGGLINWQDSWWGTNYDRLLSIKQQIDPDGVFSCPLCVGSEFGV</sequence>
<dbReference type="SUPFAM" id="SSF56176">
    <property type="entry name" value="FAD-binding/transporter-associated domain-like"/>
    <property type="match status" value="1"/>
</dbReference>
<name>A0A8K0WWK4_9HYPO</name>
<evidence type="ECO:0000259" key="7">
    <source>
        <dbReference type="PROSITE" id="PS51387"/>
    </source>
</evidence>
<dbReference type="PANTHER" id="PTHR42973">
    <property type="entry name" value="BINDING OXIDOREDUCTASE, PUTATIVE (AFU_ORTHOLOGUE AFUA_1G17690)-RELATED"/>
    <property type="match status" value="1"/>
</dbReference>
<evidence type="ECO:0000256" key="6">
    <source>
        <dbReference type="SAM" id="SignalP"/>
    </source>
</evidence>
<dbReference type="PANTHER" id="PTHR42973:SF39">
    <property type="entry name" value="FAD-BINDING PCMH-TYPE DOMAIN-CONTAINING PROTEIN"/>
    <property type="match status" value="1"/>
</dbReference>
<dbReference type="GO" id="GO:0016491">
    <property type="term" value="F:oxidoreductase activity"/>
    <property type="evidence" value="ECO:0007669"/>
    <property type="project" value="UniProtKB-KW"/>
</dbReference>
<dbReference type="Gene3D" id="3.30.465.10">
    <property type="match status" value="2"/>
</dbReference>
<evidence type="ECO:0000256" key="1">
    <source>
        <dbReference type="ARBA" id="ARBA00001974"/>
    </source>
</evidence>